<organism evidence="3 4">
    <name type="scientific">Albimonas donghaensis</name>
    <dbReference type="NCBI Taxonomy" id="356660"/>
    <lineage>
        <taxon>Bacteria</taxon>
        <taxon>Pseudomonadati</taxon>
        <taxon>Pseudomonadota</taxon>
        <taxon>Alphaproteobacteria</taxon>
        <taxon>Rhodobacterales</taxon>
        <taxon>Paracoccaceae</taxon>
        <taxon>Albimonas</taxon>
    </lineage>
</organism>
<dbReference type="RefSeq" id="WP_176954854.1">
    <property type="nucleotide sequence ID" value="NZ_FNMZ01000012.1"/>
</dbReference>
<evidence type="ECO:0000256" key="2">
    <source>
        <dbReference type="SAM" id="Phobius"/>
    </source>
</evidence>
<dbReference type="EMBL" id="FNMZ01000012">
    <property type="protein sequence ID" value="SDX89595.1"/>
    <property type="molecule type" value="Genomic_DNA"/>
</dbReference>
<name>A0A1H3FFE6_9RHOB</name>
<evidence type="ECO:0000313" key="3">
    <source>
        <dbReference type="EMBL" id="SDX89595.1"/>
    </source>
</evidence>
<dbReference type="STRING" id="356660.SAMN05444336_11287"/>
<keyword evidence="2" id="KW-1133">Transmembrane helix</keyword>
<reference evidence="3 4" key="1">
    <citation type="submission" date="2016-10" db="EMBL/GenBank/DDBJ databases">
        <authorList>
            <person name="de Groot N.N."/>
        </authorList>
    </citation>
    <scope>NUCLEOTIDE SEQUENCE [LARGE SCALE GENOMIC DNA]</scope>
    <source>
        <strain evidence="3 4">DSM 17890</strain>
    </source>
</reference>
<accession>A0A1H3FFE6</accession>
<dbReference type="AlphaFoldDB" id="A0A1H3FFE6"/>
<evidence type="ECO:0000313" key="4">
    <source>
        <dbReference type="Proteomes" id="UP000199118"/>
    </source>
</evidence>
<gene>
    <name evidence="3" type="ORF">SAMN05444336_11287</name>
</gene>
<evidence type="ECO:0000256" key="1">
    <source>
        <dbReference type="SAM" id="MobiDB-lite"/>
    </source>
</evidence>
<sequence length="56" mass="5978">MTRPDPEAACRGAMPPTPTFEPEPERLPLAGLMVIAFAIALMALAAGWALRGWWGA</sequence>
<protein>
    <submittedName>
        <fullName evidence="3">Uncharacterized protein</fullName>
    </submittedName>
</protein>
<keyword evidence="2" id="KW-0812">Transmembrane</keyword>
<dbReference type="Proteomes" id="UP000199118">
    <property type="component" value="Unassembled WGS sequence"/>
</dbReference>
<feature type="region of interest" description="Disordered" evidence="1">
    <location>
        <begin position="1"/>
        <end position="22"/>
    </location>
</feature>
<keyword evidence="4" id="KW-1185">Reference proteome</keyword>
<feature type="transmembrane region" description="Helical" evidence="2">
    <location>
        <begin position="29"/>
        <end position="50"/>
    </location>
</feature>
<proteinExistence type="predicted"/>
<keyword evidence="2" id="KW-0472">Membrane</keyword>